<dbReference type="EMBL" id="SMFQ01000005">
    <property type="protein sequence ID" value="TCJ82673.1"/>
    <property type="molecule type" value="Genomic_DNA"/>
</dbReference>
<dbReference type="PRINTS" id="PR00040">
    <property type="entry name" value="HTHMERR"/>
</dbReference>
<evidence type="ECO:0000313" key="3">
    <source>
        <dbReference type="EMBL" id="TCJ82673.1"/>
    </source>
</evidence>
<dbReference type="Gene3D" id="1.10.1660.10">
    <property type="match status" value="1"/>
</dbReference>
<dbReference type="PANTHER" id="PTHR30204">
    <property type="entry name" value="REDOX-CYCLING DRUG-SENSING TRANSCRIPTIONAL ACTIVATOR SOXR"/>
    <property type="match status" value="1"/>
</dbReference>
<dbReference type="Pfam" id="PF13411">
    <property type="entry name" value="MerR_1"/>
    <property type="match status" value="1"/>
</dbReference>
<dbReference type="GO" id="GO:0003700">
    <property type="term" value="F:DNA-binding transcription factor activity"/>
    <property type="evidence" value="ECO:0007669"/>
    <property type="project" value="InterPro"/>
</dbReference>
<dbReference type="InterPro" id="IPR047057">
    <property type="entry name" value="MerR_fam"/>
</dbReference>
<dbReference type="GO" id="GO:0003677">
    <property type="term" value="F:DNA binding"/>
    <property type="evidence" value="ECO:0007669"/>
    <property type="project" value="UniProtKB-KW"/>
</dbReference>
<dbReference type="AlphaFoldDB" id="A0A4R1ENX2"/>
<evidence type="ECO:0000256" key="1">
    <source>
        <dbReference type="ARBA" id="ARBA00023125"/>
    </source>
</evidence>
<name>A0A4R1ENX2_9GAMM</name>
<dbReference type="OrthoDB" id="9808480at2"/>
<gene>
    <name evidence="3" type="ORF">EV695_3405</name>
</gene>
<organism evidence="3 4">
    <name type="scientific">Cocleimonas flava</name>
    <dbReference type="NCBI Taxonomy" id="634765"/>
    <lineage>
        <taxon>Bacteria</taxon>
        <taxon>Pseudomonadati</taxon>
        <taxon>Pseudomonadota</taxon>
        <taxon>Gammaproteobacteria</taxon>
        <taxon>Thiotrichales</taxon>
        <taxon>Thiotrichaceae</taxon>
        <taxon>Cocleimonas</taxon>
    </lineage>
</organism>
<proteinExistence type="predicted"/>
<dbReference type="SMART" id="SM00422">
    <property type="entry name" value="HTH_MERR"/>
    <property type="match status" value="1"/>
</dbReference>
<evidence type="ECO:0000259" key="2">
    <source>
        <dbReference type="PROSITE" id="PS50937"/>
    </source>
</evidence>
<evidence type="ECO:0000313" key="4">
    <source>
        <dbReference type="Proteomes" id="UP000294887"/>
    </source>
</evidence>
<dbReference type="InterPro" id="IPR000551">
    <property type="entry name" value="MerR-type_HTH_dom"/>
</dbReference>
<protein>
    <submittedName>
        <fullName evidence="3">DNA-binding transcriptional MerR regulator</fullName>
    </submittedName>
</protein>
<dbReference type="Proteomes" id="UP000294887">
    <property type="component" value="Unassembled WGS sequence"/>
</dbReference>
<dbReference type="PROSITE" id="PS50937">
    <property type="entry name" value="HTH_MERR_2"/>
    <property type="match status" value="1"/>
</dbReference>
<sequence length="140" mass="15591">MFSIGTLSKKTGVKVPTIRYYEQIGLIDPAVRTEGNQRRYGESELERLGFIRHARDLGFSIEAIGTLIKLNQHPDKICAEANSIARKQLADTQAKIASLQRLETELLRITNHCQGDGQIGHCYVLSSLSDHGKCVSEHSQ</sequence>
<dbReference type="InterPro" id="IPR009061">
    <property type="entry name" value="DNA-bd_dom_put_sf"/>
</dbReference>
<dbReference type="SUPFAM" id="SSF46955">
    <property type="entry name" value="Putative DNA-binding domain"/>
    <property type="match status" value="1"/>
</dbReference>
<dbReference type="PANTHER" id="PTHR30204:SF92">
    <property type="entry name" value="HTH-TYPE TRANSCRIPTIONAL REGULATOR ZNTR"/>
    <property type="match status" value="1"/>
</dbReference>
<reference evidence="3 4" key="1">
    <citation type="submission" date="2019-03" db="EMBL/GenBank/DDBJ databases">
        <title>Genomic Encyclopedia of Type Strains, Phase IV (KMG-IV): sequencing the most valuable type-strain genomes for metagenomic binning, comparative biology and taxonomic classification.</title>
        <authorList>
            <person name="Goeker M."/>
        </authorList>
    </citation>
    <scope>NUCLEOTIDE SEQUENCE [LARGE SCALE GENOMIC DNA]</scope>
    <source>
        <strain evidence="3 4">DSM 24830</strain>
    </source>
</reference>
<comment type="caution">
    <text evidence="3">The sequence shown here is derived from an EMBL/GenBank/DDBJ whole genome shotgun (WGS) entry which is preliminary data.</text>
</comment>
<dbReference type="PROSITE" id="PS00552">
    <property type="entry name" value="HTH_MERR_1"/>
    <property type="match status" value="1"/>
</dbReference>
<feature type="domain" description="HTH merR-type" evidence="2">
    <location>
        <begin position="1"/>
        <end position="70"/>
    </location>
</feature>
<dbReference type="RefSeq" id="WP_131907183.1">
    <property type="nucleotide sequence ID" value="NZ_BAAAFU010000007.1"/>
</dbReference>
<accession>A0A4R1ENX2</accession>
<keyword evidence="4" id="KW-1185">Reference proteome</keyword>
<dbReference type="CDD" id="cd04785">
    <property type="entry name" value="HTH_CadR-PbrR-like"/>
    <property type="match status" value="1"/>
</dbReference>
<keyword evidence="1 3" id="KW-0238">DNA-binding</keyword>